<keyword evidence="1" id="KW-1133">Transmembrane helix</keyword>
<evidence type="ECO:0000313" key="2">
    <source>
        <dbReference type="EMBL" id="TGL89067.1"/>
    </source>
</evidence>
<feature type="transmembrane region" description="Helical" evidence="1">
    <location>
        <begin position="114"/>
        <end position="136"/>
    </location>
</feature>
<keyword evidence="1" id="KW-0812">Transmembrane</keyword>
<accession>A0A6N4QLI6</accession>
<sequence>MLVDTFILKSIGKTLVEYAVILLLGFGIVYLDEIQFSSLDIKYIILFLAISKSIYFLFKGFRKISEFSALNVEYYEFLIFIAVNISVIIVSFGLDFFCLYQIDSKSFSGIAPNLGTFLLLFKFVYFSLMIFTNIGIIKMIPESTTSEVLVIVEAMLSFVTIIFILSDFLSLKESISRKKTILSQKTESGEGLTKN</sequence>
<comment type="caution">
    <text evidence="2">The sequence shown here is derived from an EMBL/GenBank/DDBJ whole genome shotgun (WGS) entry which is preliminary data.</text>
</comment>
<reference evidence="2 3" key="1">
    <citation type="journal article" date="2019" name="PLoS Negl. Trop. Dis.">
        <title>Revisiting the worldwide diversity of Leptospira species in the environment.</title>
        <authorList>
            <person name="Vincent A.T."/>
            <person name="Schiettekatte O."/>
            <person name="Bourhy P."/>
            <person name="Veyrier F.J."/>
            <person name="Picardeau M."/>
        </authorList>
    </citation>
    <scope>NUCLEOTIDE SEQUENCE [LARGE SCALE GENOMIC DNA]</scope>
    <source>
        <strain evidence="2 3">201702445</strain>
    </source>
</reference>
<dbReference type="AlphaFoldDB" id="A0A6N4QLI6"/>
<organism evidence="2 3">
    <name type="scientific">Leptospira yasudae</name>
    <dbReference type="NCBI Taxonomy" id="2202201"/>
    <lineage>
        <taxon>Bacteria</taxon>
        <taxon>Pseudomonadati</taxon>
        <taxon>Spirochaetota</taxon>
        <taxon>Spirochaetia</taxon>
        <taxon>Leptospirales</taxon>
        <taxon>Leptospiraceae</taxon>
        <taxon>Leptospira</taxon>
    </lineage>
</organism>
<dbReference type="Proteomes" id="UP000297613">
    <property type="component" value="Unassembled WGS sequence"/>
</dbReference>
<dbReference type="EMBL" id="RQGM01000008">
    <property type="protein sequence ID" value="TGL89067.1"/>
    <property type="molecule type" value="Genomic_DNA"/>
</dbReference>
<proteinExistence type="predicted"/>
<evidence type="ECO:0000256" key="1">
    <source>
        <dbReference type="SAM" id="Phobius"/>
    </source>
</evidence>
<feature type="transmembrane region" description="Helical" evidence="1">
    <location>
        <begin position="78"/>
        <end position="102"/>
    </location>
</feature>
<protein>
    <submittedName>
        <fullName evidence="2">Ion transporter</fullName>
    </submittedName>
</protein>
<feature type="transmembrane region" description="Helical" evidence="1">
    <location>
        <begin position="148"/>
        <end position="169"/>
    </location>
</feature>
<feature type="transmembrane region" description="Helical" evidence="1">
    <location>
        <begin position="15"/>
        <end position="31"/>
    </location>
</feature>
<evidence type="ECO:0000313" key="3">
    <source>
        <dbReference type="Proteomes" id="UP000297613"/>
    </source>
</evidence>
<feature type="transmembrane region" description="Helical" evidence="1">
    <location>
        <begin position="43"/>
        <end position="58"/>
    </location>
</feature>
<name>A0A6N4QLI6_9LEPT</name>
<gene>
    <name evidence="2" type="ORF">EHQ83_02455</name>
</gene>
<keyword evidence="1" id="KW-0472">Membrane</keyword>
<dbReference type="RefSeq" id="WP_135569964.1">
    <property type="nucleotide sequence ID" value="NZ_RQGK01000004.1"/>
</dbReference>